<accession>A0ABP5RQU3</accession>
<reference evidence="3" key="1">
    <citation type="journal article" date="2019" name="Int. J. Syst. Evol. Microbiol.">
        <title>The Global Catalogue of Microorganisms (GCM) 10K type strain sequencing project: providing services to taxonomists for standard genome sequencing and annotation.</title>
        <authorList>
            <consortium name="The Broad Institute Genomics Platform"/>
            <consortium name="The Broad Institute Genome Sequencing Center for Infectious Disease"/>
            <person name="Wu L."/>
            <person name="Ma J."/>
        </authorList>
    </citation>
    <scope>NUCLEOTIDE SEQUENCE [LARGE SCALE GENOMIC DNA]</scope>
    <source>
        <strain evidence="3">JCM 7356</strain>
    </source>
</reference>
<evidence type="ECO:0000313" key="2">
    <source>
        <dbReference type="EMBL" id="GAA2271333.1"/>
    </source>
</evidence>
<comment type="caution">
    <text evidence="2">The sequence shown here is derived from an EMBL/GenBank/DDBJ whole genome shotgun (WGS) entry which is preliminary data.</text>
</comment>
<proteinExistence type="predicted"/>
<keyword evidence="3" id="KW-1185">Reference proteome</keyword>
<evidence type="ECO:0000313" key="3">
    <source>
        <dbReference type="Proteomes" id="UP001500305"/>
    </source>
</evidence>
<gene>
    <name evidence="2" type="ORF">GCM10010430_66540</name>
</gene>
<organism evidence="2 3">
    <name type="scientific">Kitasatospora cystarginea</name>
    <dbReference type="NCBI Taxonomy" id="58350"/>
    <lineage>
        <taxon>Bacteria</taxon>
        <taxon>Bacillati</taxon>
        <taxon>Actinomycetota</taxon>
        <taxon>Actinomycetes</taxon>
        <taxon>Kitasatosporales</taxon>
        <taxon>Streptomycetaceae</taxon>
        <taxon>Kitasatospora</taxon>
    </lineage>
</organism>
<feature type="compositionally biased region" description="Basic and acidic residues" evidence="1">
    <location>
        <begin position="119"/>
        <end position="130"/>
    </location>
</feature>
<evidence type="ECO:0000256" key="1">
    <source>
        <dbReference type="SAM" id="MobiDB-lite"/>
    </source>
</evidence>
<dbReference type="EMBL" id="BAAATR010000042">
    <property type="protein sequence ID" value="GAA2271333.1"/>
    <property type="molecule type" value="Genomic_DNA"/>
</dbReference>
<feature type="compositionally biased region" description="Low complexity" evidence="1">
    <location>
        <begin position="105"/>
        <end position="118"/>
    </location>
</feature>
<name>A0ABP5RQU3_9ACTN</name>
<feature type="region of interest" description="Disordered" evidence="1">
    <location>
        <begin position="98"/>
        <end position="132"/>
    </location>
</feature>
<sequence length="183" mass="19925">MAAPKTPRPPVAEVTVPADPRLRRLPDTDVCIGLDYRVFGDYWFLAGWTVNPHVYLVLGEGHQVGWVERGLPGIGDRRVAVYENYLIGDQATREATLHDTPEQLPAPSNSPTSATSDTTSDRAAGRERGSVRRRLSRWAGTLMDTLTMADGPSVSALLWAGITIATRACSSRSGRWRGRAAPS</sequence>
<dbReference type="RefSeq" id="WP_344640284.1">
    <property type="nucleotide sequence ID" value="NZ_BAAATR010000042.1"/>
</dbReference>
<dbReference type="Proteomes" id="UP001500305">
    <property type="component" value="Unassembled WGS sequence"/>
</dbReference>
<protein>
    <submittedName>
        <fullName evidence="2">Uncharacterized protein</fullName>
    </submittedName>
</protein>